<comment type="caution">
    <text evidence="2">The sequence shown here is derived from an EMBL/GenBank/DDBJ whole genome shotgun (WGS) entry which is preliminary data.</text>
</comment>
<keyword evidence="3" id="KW-1185">Reference proteome</keyword>
<accession>A0AAU9KC71</accession>
<dbReference type="InterPro" id="IPR034085">
    <property type="entry name" value="TOG"/>
</dbReference>
<feature type="domain" description="TOG" evidence="1">
    <location>
        <begin position="535"/>
        <end position="777"/>
    </location>
</feature>
<dbReference type="SMART" id="SM01349">
    <property type="entry name" value="TOG"/>
    <property type="match status" value="2"/>
</dbReference>
<dbReference type="Gene3D" id="1.25.10.10">
    <property type="entry name" value="Leucine-rich Repeat Variant"/>
    <property type="match status" value="4"/>
</dbReference>
<name>A0AAU9KC71_9CILI</name>
<dbReference type="PANTHER" id="PTHR21567">
    <property type="entry name" value="CLASP"/>
    <property type="match status" value="1"/>
</dbReference>
<sequence>MEALLQELKTQDLEKLKEVLKAMTWLAMVNKGSEELYKAIEAVSIENEDLEVSGRSLQLLQQLLPECTPHIIHLLPLVINKFGSPHSIISRTAFNCIALASKAAPNEVIQAIKAGLKHENDRVRSSCLRSLSLMQNYVDSELMMDIIHMFNDPIVNNTALQTARRLIAIPELRDKLNNELVETIESGTAPEHIPLSPSRKPDVPRILDPDFAHHITSSSSWKEKLTAMEELKESLSGIGSELDKYLPGILDFLKHLLEETNYRIVIGALKLFQEMLEIRGITKKANFTPLIQPFIEKIGDEKLAFRQNTFKVFRSLMREMVPDTYFPYFLENLKNENWHIREGCLVLIMTAILEKNNSNYFDYSNLVRPVSLLLSDVKAKIRFVATETLVLLGQSEGISQVLDRVEADEVAIERLKARMKKKGVASLRDDWVELPKIIPGSAPVASYHNTGMSITETSEALSPTRFTTALNERLSSLARSSNLESPKPQEKPIVARSPLLVRKSSISGTPMSRSVNIEREVADDSHKRPAIKAVDVVYLKREELDPIENPELEFMEYLKSDPTEWSQQFEMLNKLRRLLKYNSSMFANAPIHSMVIQALKWADSLRSSLSKNALIVIGEMCAAIPKLVDPELESILNCLLRKSADTNVFISEQAEKSLVNVCKHCSDSRTIGILFQAVNSTRSSQIKAKTAMCFHSIFEHRSNDIRRIKELERMIQLLAALSREASAEVRFNAKAALNYLNSVIPSDFDKLLKRALNTNDYIITKESLSKVEAESPFKKILKNQEMIIRSPFRAKSSEPIDVIREDLNNDDWIRRVEAISKLKDLGIKSKTITSKSLHCLITGLNDEDSRVSMHTLTVISKLLPCTTNKPDISPLLPGLVNLLNSPNNLLRNNAKDVCRILIHQGDLSQILPSLLQCIKRDKDKAWLFLYTLLIDSLSIVYSQRPSLIHKYIIPYVIKLLEDGNIGGSERKLLERLHGVMGSDLSVYLGDSWEKFLNYCDN</sequence>
<dbReference type="GO" id="GO:0008017">
    <property type="term" value="F:microtubule binding"/>
    <property type="evidence" value="ECO:0007669"/>
    <property type="project" value="TreeGrafter"/>
</dbReference>
<dbReference type="InterPro" id="IPR024395">
    <property type="entry name" value="CLASP_N_dom"/>
</dbReference>
<protein>
    <recommendedName>
        <fullName evidence="1">TOG domain-containing protein</fullName>
    </recommendedName>
</protein>
<proteinExistence type="predicted"/>
<dbReference type="GO" id="GO:0005881">
    <property type="term" value="C:cytoplasmic microtubule"/>
    <property type="evidence" value="ECO:0007669"/>
    <property type="project" value="TreeGrafter"/>
</dbReference>
<dbReference type="GO" id="GO:0000226">
    <property type="term" value="P:microtubule cytoskeleton organization"/>
    <property type="evidence" value="ECO:0007669"/>
    <property type="project" value="TreeGrafter"/>
</dbReference>
<reference evidence="2" key="1">
    <citation type="submission" date="2021-09" db="EMBL/GenBank/DDBJ databases">
        <authorList>
            <consortium name="AG Swart"/>
            <person name="Singh M."/>
            <person name="Singh A."/>
            <person name="Seah K."/>
            <person name="Emmerich C."/>
        </authorList>
    </citation>
    <scope>NUCLEOTIDE SEQUENCE</scope>
    <source>
        <strain evidence="2">ATCC30299</strain>
    </source>
</reference>
<dbReference type="SUPFAM" id="SSF48371">
    <property type="entry name" value="ARM repeat"/>
    <property type="match status" value="2"/>
</dbReference>
<organism evidence="2 3">
    <name type="scientific">Blepharisma stoltei</name>
    <dbReference type="NCBI Taxonomy" id="1481888"/>
    <lineage>
        <taxon>Eukaryota</taxon>
        <taxon>Sar</taxon>
        <taxon>Alveolata</taxon>
        <taxon>Ciliophora</taxon>
        <taxon>Postciliodesmatophora</taxon>
        <taxon>Heterotrichea</taxon>
        <taxon>Heterotrichida</taxon>
        <taxon>Blepharismidae</taxon>
        <taxon>Blepharisma</taxon>
    </lineage>
</organism>
<dbReference type="InterPro" id="IPR011989">
    <property type="entry name" value="ARM-like"/>
</dbReference>
<dbReference type="Pfam" id="PF12348">
    <property type="entry name" value="CLASP_N"/>
    <property type="match status" value="1"/>
</dbReference>
<evidence type="ECO:0000313" key="3">
    <source>
        <dbReference type="Proteomes" id="UP001162131"/>
    </source>
</evidence>
<dbReference type="Proteomes" id="UP001162131">
    <property type="component" value="Unassembled WGS sequence"/>
</dbReference>
<evidence type="ECO:0000259" key="1">
    <source>
        <dbReference type="SMART" id="SM01349"/>
    </source>
</evidence>
<dbReference type="PANTHER" id="PTHR21567:SF87">
    <property type="entry name" value="CRESCERIN-LIKE PROTEIN CHE-12"/>
    <property type="match status" value="1"/>
</dbReference>
<evidence type="ECO:0000313" key="2">
    <source>
        <dbReference type="EMBL" id="CAG9335593.1"/>
    </source>
</evidence>
<dbReference type="AlphaFoldDB" id="A0AAU9KC71"/>
<dbReference type="EMBL" id="CAJZBQ010000062">
    <property type="protein sequence ID" value="CAG9335593.1"/>
    <property type="molecule type" value="Genomic_DNA"/>
</dbReference>
<dbReference type="InterPro" id="IPR016024">
    <property type="entry name" value="ARM-type_fold"/>
</dbReference>
<gene>
    <name evidence="2" type="ORF">BSTOLATCC_MIC64058</name>
</gene>
<feature type="domain" description="TOG" evidence="1">
    <location>
        <begin position="194"/>
        <end position="428"/>
    </location>
</feature>